<proteinExistence type="predicted"/>
<dbReference type="InterPro" id="IPR000800">
    <property type="entry name" value="Notch_dom"/>
</dbReference>
<evidence type="ECO:0000256" key="2">
    <source>
        <dbReference type="ARBA" id="ARBA00023157"/>
    </source>
</evidence>
<gene>
    <name evidence="7" type="ORF">SteCoe_1892</name>
</gene>
<dbReference type="Proteomes" id="UP000187209">
    <property type="component" value="Unassembled WGS sequence"/>
</dbReference>
<evidence type="ECO:0000313" key="7">
    <source>
        <dbReference type="EMBL" id="OMJ94865.1"/>
    </source>
</evidence>
<dbReference type="OrthoDB" id="289886at2759"/>
<comment type="caution">
    <text evidence="7">The sequence shown here is derived from an EMBL/GenBank/DDBJ whole genome shotgun (WGS) entry which is preliminary data.</text>
</comment>
<accession>A0A1R2D0U0</accession>
<keyword evidence="5" id="KW-0472">Membrane</keyword>
<sequence>MVLFLVLIHLCLGDLKFLSPQELASESPNIGIVNFGNPSFLNTYAKLVTVSIGICEITGSFNKDEFALVYYSISCNLMYMAETAQDSGASGIIIVLQAEIIGEYVIYAPALTTSASIGIPVILISKSTGEHIKENSDKTIIIKYSYSKFPQSTNPSINAILTSNYTLDLPFIQSLKDLVNNYDDYLRQNDIILTVSSLDIKTYNSTDCIYISDTDFICLSSTESVTGNEKLQNSALIFNYFYSLKSFTEIKAFFDYLIDLYNSCLNNYTIDCNKDVLQKYTIPNEEPTFLYNHNKYSSIIPRYEIAGIDVFWNDYIKDAYCFSRLNGGTMCEFYTETCTYSMLVDDHCSSECNNTAGHYDNLDCVKQDKCYSFLLNNNQCEDICPDDPDCDKDDNKDDLLLVKILVPIFCALILFGVCILIIYLRKIRGKRLYTEVKFNSELRNVDDKLCFIDGKEISNDDECAIMESECRHIFHLKCIKDHFLKVNDKLCPKCTNQSRERTPNEIPLQNQSRERTPNEIPLQNQI</sequence>
<evidence type="ECO:0000256" key="4">
    <source>
        <dbReference type="SAM" id="MobiDB-lite"/>
    </source>
</evidence>
<keyword evidence="2" id="KW-1015">Disulfide bond</keyword>
<keyword evidence="8" id="KW-1185">Reference proteome</keyword>
<keyword evidence="5" id="KW-1133">Transmembrane helix</keyword>
<protein>
    <recommendedName>
        <fullName evidence="6">LNR domain-containing protein</fullName>
    </recommendedName>
</protein>
<dbReference type="InterPro" id="IPR013083">
    <property type="entry name" value="Znf_RING/FYVE/PHD"/>
</dbReference>
<keyword evidence="1" id="KW-0677">Repeat</keyword>
<evidence type="ECO:0000256" key="5">
    <source>
        <dbReference type="SAM" id="Phobius"/>
    </source>
</evidence>
<evidence type="ECO:0000259" key="6">
    <source>
        <dbReference type="SMART" id="SM00004"/>
    </source>
</evidence>
<reference evidence="7 8" key="1">
    <citation type="submission" date="2016-11" db="EMBL/GenBank/DDBJ databases">
        <title>The macronuclear genome of Stentor coeruleus: a giant cell with tiny introns.</title>
        <authorList>
            <person name="Slabodnick M."/>
            <person name="Ruby J.G."/>
            <person name="Reiff S.B."/>
            <person name="Swart E.C."/>
            <person name="Gosai S."/>
            <person name="Prabakaran S."/>
            <person name="Witkowska E."/>
            <person name="Larue G.E."/>
            <person name="Fisher S."/>
            <person name="Freeman R.M."/>
            <person name="Gunawardena J."/>
            <person name="Chu W."/>
            <person name="Stover N.A."/>
            <person name="Gregory B.D."/>
            <person name="Nowacki M."/>
            <person name="Derisi J."/>
            <person name="Roy S.W."/>
            <person name="Marshall W.F."/>
            <person name="Sood P."/>
        </authorList>
    </citation>
    <scope>NUCLEOTIDE SEQUENCE [LARGE SCALE GENOMIC DNA]</scope>
    <source>
        <strain evidence="7">WM001</strain>
    </source>
</reference>
<dbReference type="AlphaFoldDB" id="A0A1R2D0U0"/>
<evidence type="ECO:0000256" key="1">
    <source>
        <dbReference type="ARBA" id="ARBA00022737"/>
    </source>
</evidence>
<organism evidence="7 8">
    <name type="scientific">Stentor coeruleus</name>
    <dbReference type="NCBI Taxonomy" id="5963"/>
    <lineage>
        <taxon>Eukaryota</taxon>
        <taxon>Sar</taxon>
        <taxon>Alveolata</taxon>
        <taxon>Ciliophora</taxon>
        <taxon>Postciliodesmatophora</taxon>
        <taxon>Heterotrichea</taxon>
        <taxon>Heterotrichida</taxon>
        <taxon>Stentoridae</taxon>
        <taxon>Stentor</taxon>
    </lineage>
</organism>
<dbReference type="Gene3D" id="3.30.40.10">
    <property type="entry name" value="Zinc/RING finger domain, C3HC4 (zinc finger)"/>
    <property type="match status" value="1"/>
</dbReference>
<feature type="domain" description="LNR" evidence="6">
    <location>
        <begin position="324"/>
        <end position="365"/>
    </location>
</feature>
<feature type="region of interest" description="Disordered" evidence="4">
    <location>
        <begin position="495"/>
        <end position="526"/>
    </location>
</feature>
<name>A0A1R2D0U0_9CILI</name>
<dbReference type="SUPFAM" id="SSF57850">
    <property type="entry name" value="RING/U-box"/>
    <property type="match status" value="1"/>
</dbReference>
<dbReference type="SMART" id="SM00004">
    <property type="entry name" value="NL"/>
    <property type="match status" value="1"/>
</dbReference>
<dbReference type="EMBL" id="MPUH01000020">
    <property type="protein sequence ID" value="OMJ94865.1"/>
    <property type="molecule type" value="Genomic_DNA"/>
</dbReference>
<dbReference type="Gene3D" id="3.50.30.30">
    <property type="match status" value="1"/>
</dbReference>
<evidence type="ECO:0000256" key="3">
    <source>
        <dbReference type="ARBA" id="ARBA00023180"/>
    </source>
</evidence>
<evidence type="ECO:0000313" key="8">
    <source>
        <dbReference type="Proteomes" id="UP000187209"/>
    </source>
</evidence>
<keyword evidence="5" id="KW-0812">Transmembrane</keyword>
<feature type="transmembrane region" description="Helical" evidence="5">
    <location>
        <begin position="400"/>
        <end position="424"/>
    </location>
</feature>
<dbReference type="Pfam" id="PF00066">
    <property type="entry name" value="Notch"/>
    <property type="match status" value="1"/>
</dbReference>
<keyword evidence="3" id="KW-0325">Glycoprotein</keyword>